<reference evidence="2" key="1">
    <citation type="journal article" date="2023" name="GigaByte">
        <title>Genome assembly of the bearded iris, Iris pallida Lam.</title>
        <authorList>
            <person name="Bruccoleri R.E."/>
            <person name="Oakeley E.J."/>
            <person name="Faust A.M.E."/>
            <person name="Altorfer M."/>
            <person name="Dessus-Babus S."/>
            <person name="Burckhardt D."/>
            <person name="Oertli M."/>
            <person name="Naumann U."/>
            <person name="Petersen F."/>
            <person name="Wong J."/>
        </authorList>
    </citation>
    <scope>NUCLEOTIDE SEQUENCE</scope>
    <source>
        <strain evidence="2">GSM-AAB239-AS_SAM_17_03QT</strain>
    </source>
</reference>
<gene>
    <name evidence="2" type="ORF">M6B38_138750</name>
</gene>
<proteinExistence type="predicted"/>
<protein>
    <submittedName>
        <fullName evidence="2">Uncharacterized protein</fullName>
    </submittedName>
</protein>
<name>A0AAX6FFY6_IRIPA</name>
<evidence type="ECO:0000256" key="1">
    <source>
        <dbReference type="SAM" id="MobiDB-lite"/>
    </source>
</evidence>
<organism evidence="2 3">
    <name type="scientific">Iris pallida</name>
    <name type="common">Sweet iris</name>
    <dbReference type="NCBI Taxonomy" id="29817"/>
    <lineage>
        <taxon>Eukaryota</taxon>
        <taxon>Viridiplantae</taxon>
        <taxon>Streptophyta</taxon>
        <taxon>Embryophyta</taxon>
        <taxon>Tracheophyta</taxon>
        <taxon>Spermatophyta</taxon>
        <taxon>Magnoliopsida</taxon>
        <taxon>Liliopsida</taxon>
        <taxon>Asparagales</taxon>
        <taxon>Iridaceae</taxon>
        <taxon>Iridoideae</taxon>
        <taxon>Irideae</taxon>
        <taxon>Iris</taxon>
    </lineage>
</organism>
<sequence length="122" mass="13655">MWAARRWGQADGGVEGSSSPGDSTDGGRGGARSVRRSEGCRAQAELGEGRRPGGDEEGFFRGLRWSRPRATEHEEGLEEAARMAVLRQTCGWRNLFRAVEQPCRGEFDRRRARWTRDDCSRG</sequence>
<dbReference type="AlphaFoldDB" id="A0AAX6FFY6"/>
<keyword evidence="3" id="KW-1185">Reference proteome</keyword>
<dbReference type="Proteomes" id="UP001140949">
    <property type="component" value="Unassembled WGS sequence"/>
</dbReference>
<feature type="region of interest" description="Disordered" evidence="1">
    <location>
        <begin position="1"/>
        <end position="76"/>
    </location>
</feature>
<evidence type="ECO:0000313" key="3">
    <source>
        <dbReference type="Proteomes" id="UP001140949"/>
    </source>
</evidence>
<accession>A0AAX6FFY6</accession>
<reference evidence="2" key="2">
    <citation type="submission" date="2023-04" db="EMBL/GenBank/DDBJ databases">
        <authorList>
            <person name="Bruccoleri R.E."/>
            <person name="Oakeley E.J."/>
            <person name="Faust A.-M."/>
            <person name="Dessus-Babus S."/>
            <person name="Altorfer M."/>
            <person name="Burckhardt D."/>
            <person name="Oertli M."/>
            <person name="Naumann U."/>
            <person name="Petersen F."/>
            <person name="Wong J."/>
        </authorList>
    </citation>
    <scope>NUCLEOTIDE SEQUENCE</scope>
    <source>
        <strain evidence="2">GSM-AAB239-AS_SAM_17_03QT</strain>
        <tissue evidence="2">Leaf</tissue>
    </source>
</reference>
<comment type="caution">
    <text evidence="2">The sequence shown here is derived from an EMBL/GenBank/DDBJ whole genome shotgun (WGS) entry which is preliminary data.</text>
</comment>
<evidence type="ECO:0000313" key="2">
    <source>
        <dbReference type="EMBL" id="KAJ6814901.1"/>
    </source>
</evidence>
<dbReference type="EMBL" id="JANAVB010029530">
    <property type="protein sequence ID" value="KAJ6814901.1"/>
    <property type="molecule type" value="Genomic_DNA"/>
</dbReference>